<feature type="transmembrane region" description="Helical" evidence="11">
    <location>
        <begin position="106"/>
        <end position="128"/>
    </location>
</feature>
<keyword evidence="10" id="KW-0407">Ion channel</keyword>
<evidence type="ECO:0000256" key="5">
    <source>
        <dbReference type="ARBA" id="ARBA00023065"/>
    </source>
</evidence>
<dbReference type="InterPro" id="IPR001320">
    <property type="entry name" value="Iontro_rcpt_C"/>
</dbReference>
<evidence type="ECO:0000256" key="11">
    <source>
        <dbReference type="SAM" id="Phobius"/>
    </source>
</evidence>
<protein>
    <recommendedName>
        <fullName evidence="12">Ionotropic glutamate receptor C-terminal domain-containing protein</fullName>
    </recommendedName>
</protein>
<feature type="transmembrane region" description="Helical" evidence="11">
    <location>
        <begin position="140"/>
        <end position="160"/>
    </location>
</feature>
<dbReference type="AlphaFoldDB" id="A0A815PTP7"/>
<evidence type="ECO:0000256" key="10">
    <source>
        <dbReference type="ARBA" id="ARBA00023303"/>
    </source>
</evidence>
<keyword evidence="7" id="KW-0675">Receptor</keyword>
<keyword evidence="9" id="KW-1071">Ligand-gated ion channel</keyword>
<accession>A0A815PTP7</accession>
<dbReference type="SMART" id="SM00079">
    <property type="entry name" value="PBPe"/>
    <property type="match status" value="1"/>
</dbReference>
<evidence type="ECO:0000256" key="8">
    <source>
        <dbReference type="ARBA" id="ARBA00023180"/>
    </source>
</evidence>
<keyword evidence="3 11" id="KW-0812">Transmembrane</keyword>
<gene>
    <name evidence="13" type="ORF">JYZ213_LOCUS40810</name>
</gene>
<evidence type="ECO:0000313" key="13">
    <source>
        <dbReference type="EMBL" id="CAF1453195.1"/>
    </source>
</evidence>
<evidence type="ECO:0000256" key="2">
    <source>
        <dbReference type="ARBA" id="ARBA00022448"/>
    </source>
</evidence>
<dbReference type="GO" id="GO:0016020">
    <property type="term" value="C:membrane"/>
    <property type="evidence" value="ECO:0007669"/>
    <property type="project" value="UniProtKB-SubCell"/>
</dbReference>
<keyword evidence="6 11" id="KW-0472">Membrane</keyword>
<feature type="transmembrane region" description="Helical" evidence="11">
    <location>
        <begin position="172"/>
        <end position="193"/>
    </location>
</feature>
<evidence type="ECO:0000256" key="6">
    <source>
        <dbReference type="ARBA" id="ARBA00023136"/>
    </source>
</evidence>
<keyword evidence="4 11" id="KW-1133">Transmembrane helix</keyword>
<dbReference type="InterPro" id="IPR015683">
    <property type="entry name" value="Ionotropic_Glu_rcpt"/>
</dbReference>
<reference evidence="13" key="1">
    <citation type="submission" date="2021-02" db="EMBL/GenBank/DDBJ databases">
        <authorList>
            <person name="Nowell W R."/>
        </authorList>
    </citation>
    <scope>NUCLEOTIDE SEQUENCE</scope>
</reference>
<evidence type="ECO:0000256" key="9">
    <source>
        <dbReference type="ARBA" id="ARBA00023286"/>
    </source>
</evidence>
<comment type="subcellular location">
    <subcellularLocation>
        <location evidence="1">Membrane</location>
        <topology evidence="1">Multi-pass membrane protein</topology>
    </subcellularLocation>
</comment>
<dbReference type="Pfam" id="PF00060">
    <property type="entry name" value="Lig_chan"/>
    <property type="match status" value="1"/>
</dbReference>
<feature type="domain" description="Ionotropic glutamate receptor C-terminal" evidence="12">
    <location>
        <begin position="1"/>
        <end position="332"/>
    </location>
</feature>
<keyword evidence="2" id="KW-0813">Transport</keyword>
<keyword evidence="5" id="KW-0406">Ion transport</keyword>
<dbReference type="Proteomes" id="UP000663845">
    <property type="component" value="Unassembled WGS sequence"/>
</dbReference>
<dbReference type="Pfam" id="PF10613">
    <property type="entry name" value="Lig_chan-Glu_bd"/>
    <property type="match status" value="1"/>
</dbReference>
<dbReference type="Gene3D" id="3.40.190.10">
    <property type="entry name" value="Periplasmic binding protein-like II"/>
    <property type="match status" value="2"/>
</dbReference>
<organism evidence="13 14">
    <name type="scientific">Adineta steineri</name>
    <dbReference type="NCBI Taxonomy" id="433720"/>
    <lineage>
        <taxon>Eukaryota</taxon>
        <taxon>Metazoa</taxon>
        <taxon>Spiralia</taxon>
        <taxon>Gnathifera</taxon>
        <taxon>Rotifera</taxon>
        <taxon>Eurotatoria</taxon>
        <taxon>Bdelloidea</taxon>
        <taxon>Adinetida</taxon>
        <taxon>Adinetidae</taxon>
        <taxon>Adineta</taxon>
    </lineage>
</organism>
<evidence type="ECO:0000313" key="14">
    <source>
        <dbReference type="Proteomes" id="UP000663845"/>
    </source>
</evidence>
<evidence type="ECO:0000256" key="1">
    <source>
        <dbReference type="ARBA" id="ARBA00004141"/>
    </source>
</evidence>
<comment type="caution">
    <text evidence="13">The sequence shown here is derived from an EMBL/GenBank/DDBJ whole genome shotgun (WGS) entry which is preliminary data.</text>
</comment>
<evidence type="ECO:0000256" key="3">
    <source>
        <dbReference type="ARBA" id="ARBA00022692"/>
    </source>
</evidence>
<proteinExistence type="predicted"/>
<dbReference type="SUPFAM" id="SSF53850">
    <property type="entry name" value="Periplasmic binding protein-like II"/>
    <property type="match status" value="1"/>
</dbReference>
<name>A0A815PTP7_9BILA</name>
<feature type="transmembrane region" description="Helical" evidence="11">
    <location>
        <begin position="351"/>
        <end position="371"/>
    </location>
</feature>
<evidence type="ECO:0000259" key="12">
    <source>
        <dbReference type="SMART" id="SM00079"/>
    </source>
</evidence>
<dbReference type="GO" id="GO:0015276">
    <property type="term" value="F:ligand-gated monoatomic ion channel activity"/>
    <property type="evidence" value="ECO:0007669"/>
    <property type="project" value="InterPro"/>
</dbReference>
<dbReference type="PANTHER" id="PTHR18966">
    <property type="entry name" value="IONOTROPIC GLUTAMATE RECEPTOR"/>
    <property type="match status" value="1"/>
</dbReference>
<dbReference type="EMBL" id="CAJNOG010001550">
    <property type="protein sequence ID" value="CAF1453195.1"/>
    <property type="molecule type" value="Genomic_DNA"/>
</dbReference>
<dbReference type="InterPro" id="IPR019594">
    <property type="entry name" value="Glu/Gly-bd"/>
</dbReference>
<evidence type="ECO:0000256" key="4">
    <source>
        <dbReference type="ARBA" id="ARBA00022989"/>
    </source>
</evidence>
<sequence length="377" mass="41421">MVKIVIDQYGQNQTQLTGYCMDLISLLQANLGFIPNIQLAPSGVTYDELMEMIPNVYDIVVADTTVTPARREVVDFSQGFFSNGISILMLTNPAVQIDLLAFLKPFSTSLCLLILGAILCSSIIICLIERQDKEELKEQSIISLCAMSVWYSYGNVIGYGAGIDLQTGPARILTVGLYMLSIVLVASHTANLASDLTIQNSQSPISGLDDIKAGKIPFNRLGIQVGTAYEDFYSTEISNNQTNFYPLYSKQQLYDSLLNGTIDAAFIGSGTAQYITSNVYCNISVVGESFDQGIFAIATPKQWIYQRSLDIAILTLSVSGDLNNLETKWFQSQLCPTSSTSTSTAMNIQSLAGLFLVFCSYYYSIITVICIEKMSYY</sequence>
<evidence type="ECO:0000256" key="7">
    <source>
        <dbReference type="ARBA" id="ARBA00023170"/>
    </source>
</evidence>
<keyword evidence="8" id="KW-0325">Glycoprotein</keyword>